<evidence type="ECO:0000256" key="2">
    <source>
        <dbReference type="SAM" id="Phobius"/>
    </source>
</evidence>
<sequence length="82" mass="8598">MEKKNASFKWIIIGLVAAIVVVGALFIVKNAGIQQAVNPNADQTQQAESFEIDPNNPPEGMSIMRSDSSSSAATDGSSSTSK</sequence>
<dbReference type="EMBL" id="CP001682">
    <property type="protein sequence ID" value="ACU94747.1"/>
    <property type="molecule type" value="Genomic_DNA"/>
</dbReference>
<protein>
    <submittedName>
        <fullName evidence="3">Uncharacterized protein</fullName>
    </submittedName>
</protein>
<feature type="transmembrane region" description="Helical" evidence="2">
    <location>
        <begin position="7"/>
        <end position="28"/>
    </location>
</feature>
<feature type="region of interest" description="Disordered" evidence="1">
    <location>
        <begin position="38"/>
        <end position="82"/>
    </location>
</feature>
<dbReference type="AlphaFoldDB" id="C7MPA7"/>
<evidence type="ECO:0000256" key="1">
    <source>
        <dbReference type="SAM" id="MobiDB-lite"/>
    </source>
</evidence>
<feature type="compositionally biased region" description="Low complexity" evidence="1">
    <location>
        <begin position="66"/>
        <end position="82"/>
    </location>
</feature>
<dbReference type="STRING" id="469378.Ccur_10560"/>
<evidence type="ECO:0000313" key="4">
    <source>
        <dbReference type="Proteomes" id="UP000000954"/>
    </source>
</evidence>
<reference evidence="3 4" key="1">
    <citation type="journal article" date="2009" name="Stand. Genomic Sci.">
        <title>Complete genome sequence of Cryptobacterium curtum type strain (12-3).</title>
        <authorList>
            <person name="Mavrommatis K."/>
            <person name="Pukall R."/>
            <person name="Rohde C."/>
            <person name="Chen F."/>
            <person name="Sims D."/>
            <person name="Brettin T."/>
            <person name="Kuske C."/>
            <person name="Detter J.C."/>
            <person name="Han C."/>
            <person name="Lapidus A."/>
            <person name="Copeland A."/>
            <person name="Glavina Del Rio T."/>
            <person name="Nolan M."/>
            <person name="Lucas S."/>
            <person name="Tice H."/>
            <person name="Cheng J.F."/>
            <person name="Bruce D."/>
            <person name="Goodwin L."/>
            <person name="Pitluck S."/>
            <person name="Ovchinnikova G."/>
            <person name="Pati A."/>
            <person name="Ivanova N."/>
            <person name="Chen A."/>
            <person name="Palaniappan K."/>
            <person name="Chain P."/>
            <person name="D'haeseleer P."/>
            <person name="Goker M."/>
            <person name="Bristow J."/>
            <person name="Eisen J.A."/>
            <person name="Markowitz V."/>
            <person name="Hugenholtz P."/>
            <person name="Rohde M."/>
            <person name="Klenk H.P."/>
            <person name="Kyrpides N.C."/>
        </authorList>
    </citation>
    <scope>NUCLEOTIDE SEQUENCE [LARGE SCALE GENOMIC DNA]</scope>
    <source>
        <strain evidence="4">ATCC 700683 / DSM 15641 / 12-3</strain>
    </source>
</reference>
<keyword evidence="2" id="KW-1133">Transmembrane helix</keyword>
<dbReference type="HOGENOM" id="CLU_2552547_0_0_11"/>
<keyword evidence="4" id="KW-1185">Reference proteome</keyword>
<organism evidence="3 4">
    <name type="scientific">Cryptobacterium curtum (strain ATCC 700683 / DSM 15641 / CCUG 43107 / 12-3)</name>
    <dbReference type="NCBI Taxonomy" id="469378"/>
    <lineage>
        <taxon>Bacteria</taxon>
        <taxon>Bacillati</taxon>
        <taxon>Actinomycetota</taxon>
        <taxon>Coriobacteriia</taxon>
        <taxon>Eggerthellales</taxon>
        <taxon>Eggerthellaceae</taxon>
        <taxon>Cryptobacterium</taxon>
    </lineage>
</organism>
<dbReference type="eggNOG" id="ENOG5032DSD">
    <property type="taxonomic scope" value="Bacteria"/>
</dbReference>
<keyword evidence="2" id="KW-0472">Membrane</keyword>
<feature type="compositionally biased region" description="Polar residues" evidence="1">
    <location>
        <begin position="38"/>
        <end position="48"/>
    </location>
</feature>
<name>C7MPA7_CRYCD</name>
<dbReference type="Proteomes" id="UP000000954">
    <property type="component" value="Chromosome"/>
</dbReference>
<proteinExistence type="predicted"/>
<dbReference type="RefSeq" id="WP_012803432.1">
    <property type="nucleotide sequence ID" value="NC_013170.1"/>
</dbReference>
<dbReference type="KEGG" id="ccu:Ccur_10560"/>
<dbReference type="OrthoDB" id="9977939at2"/>
<keyword evidence="2" id="KW-0812">Transmembrane</keyword>
<gene>
    <name evidence="3" type="ordered locus">Ccur_10560</name>
</gene>
<accession>C7MPA7</accession>
<evidence type="ECO:0000313" key="3">
    <source>
        <dbReference type="EMBL" id="ACU94747.1"/>
    </source>
</evidence>